<reference evidence="3" key="1">
    <citation type="journal article" date="2017" name="Nature">
        <title>The sunflower genome provides insights into oil metabolism, flowering and Asterid evolution.</title>
        <authorList>
            <person name="Badouin H."/>
            <person name="Gouzy J."/>
            <person name="Grassa C.J."/>
            <person name="Murat F."/>
            <person name="Staton S.E."/>
            <person name="Cottret L."/>
            <person name="Lelandais-Briere C."/>
            <person name="Owens G.L."/>
            <person name="Carrere S."/>
            <person name="Mayjonade B."/>
            <person name="Legrand L."/>
            <person name="Gill N."/>
            <person name="Kane N.C."/>
            <person name="Bowers J.E."/>
            <person name="Hubner S."/>
            <person name="Bellec A."/>
            <person name="Berard A."/>
            <person name="Berges H."/>
            <person name="Blanchet N."/>
            <person name="Boniface M.C."/>
            <person name="Brunel D."/>
            <person name="Catrice O."/>
            <person name="Chaidir N."/>
            <person name="Claudel C."/>
            <person name="Donnadieu C."/>
            <person name="Faraut T."/>
            <person name="Fievet G."/>
            <person name="Helmstetter N."/>
            <person name="King M."/>
            <person name="Knapp S.J."/>
            <person name="Lai Z."/>
            <person name="Le Paslier M.C."/>
            <person name="Lippi Y."/>
            <person name="Lorenzon L."/>
            <person name="Mandel J.R."/>
            <person name="Marage G."/>
            <person name="Marchand G."/>
            <person name="Marquand E."/>
            <person name="Bret-Mestries E."/>
            <person name="Morien E."/>
            <person name="Nambeesan S."/>
            <person name="Nguyen T."/>
            <person name="Pegot-Espagnet P."/>
            <person name="Pouilly N."/>
            <person name="Raftis F."/>
            <person name="Sallet E."/>
            <person name="Schiex T."/>
            <person name="Thomas J."/>
            <person name="Vandecasteele C."/>
            <person name="Vares D."/>
            <person name="Vear F."/>
            <person name="Vautrin S."/>
            <person name="Crespi M."/>
            <person name="Mangin B."/>
            <person name="Burke J.M."/>
            <person name="Salse J."/>
            <person name="Munos S."/>
            <person name="Vincourt P."/>
            <person name="Rieseberg L.H."/>
            <person name="Langlade N.B."/>
        </authorList>
    </citation>
    <scope>NUCLEOTIDE SEQUENCE [LARGE SCALE GENOMIC DNA]</scope>
    <source>
        <strain evidence="3">cv. SF193</strain>
    </source>
</reference>
<evidence type="ECO:0000313" key="2">
    <source>
        <dbReference type="EMBL" id="OTF87464.1"/>
    </source>
</evidence>
<evidence type="ECO:0000256" key="1">
    <source>
        <dbReference type="SAM" id="Phobius"/>
    </source>
</evidence>
<sequence length="115" mass="12659">MSEDPPFLFIFPVNNMYVLFAGYSTFAANNFLSIGSGLVIGVFVQGVFFSMYESGSSIKGVYFSFGKIIDYLAVNQDGKKLREQSNGSSSPLIFLNQTYEAKKSSQMIMTTSVTP</sequence>
<keyword evidence="3" id="KW-1185">Reference proteome</keyword>
<gene>
    <name evidence="2" type="ORF">HannXRQ_Chr17g0562101</name>
</gene>
<protein>
    <submittedName>
        <fullName evidence="2">Uncharacterized protein</fullName>
    </submittedName>
</protein>
<feature type="transmembrane region" description="Helical" evidence="1">
    <location>
        <begin position="7"/>
        <end position="26"/>
    </location>
</feature>
<name>A0A251RUC1_HELAN</name>
<keyword evidence="1" id="KW-0472">Membrane</keyword>
<feature type="transmembrane region" description="Helical" evidence="1">
    <location>
        <begin position="32"/>
        <end position="52"/>
    </location>
</feature>
<dbReference type="EMBL" id="CM007906">
    <property type="protein sequence ID" value="OTF87464.1"/>
    <property type="molecule type" value="Genomic_DNA"/>
</dbReference>
<dbReference type="InParanoid" id="A0A251RUC1"/>
<dbReference type="Proteomes" id="UP000215914">
    <property type="component" value="Chromosome 17"/>
</dbReference>
<proteinExistence type="predicted"/>
<evidence type="ECO:0000313" key="3">
    <source>
        <dbReference type="Proteomes" id="UP000215914"/>
    </source>
</evidence>
<accession>A0A251RUC1</accession>
<dbReference type="AlphaFoldDB" id="A0A251RUC1"/>
<organism evidence="2 3">
    <name type="scientific">Helianthus annuus</name>
    <name type="common">Common sunflower</name>
    <dbReference type="NCBI Taxonomy" id="4232"/>
    <lineage>
        <taxon>Eukaryota</taxon>
        <taxon>Viridiplantae</taxon>
        <taxon>Streptophyta</taxon>
        <taxon>Embryophyta</taxon>
        <taxon>Tracheophyta</taxon>
        <taxon>Spermatophyta</taxon>
        <taxon>Magnoliopsida</taxon>
        <taxon>eudicotyledons</taxon>
        <taxon>Gunneridae</taxon>
        <taxon>Pentapetalae</taxon>
        <taxon>asterids</taxon>
        <taxon>campanulids</taxon>
        <taxon>Asterales</taxon>
        <taxon>Asteraceae</taxon>
        <taxon>Asteroideae</taxon>
        <taxon>Heliantheae alliance</taxon>
        <taxon>Heliantheae</taxon>
        <taxon>Helianthus</taxon>
    </lineage>
</organism>
<keyword evidence="1" id="KW-0812">Transmembrane</keyword>
<keyword evidence="1" id="KW-1133">Transmembrane helix</keyword>